<dbReference type="PANTHER" id="PTHR10151:SF120">
    <property type="entry name" value="BIS(5'-ADENOSYL)-TRIPHOSPHATASE"/>
    <property type="match status" value="1"/>
</dbReference>
<accession>A3DLE2</accession>
<dbReference type="RefSeq" id="WP_011838643.1">
    <property type="nucleotide sequence ID" value="NC_009033.1"/>
</dbReference>
<dbReference type="KEGG" id="smr:Smar_0340"/>
<proteinExistence type="predicted"/>
<dbReference type="SUPFAM" id="SSF53649">
    <property type="entry name" value="Alkaline phosphatase-like"/>
    <property type="match status" value="1"/>
</dbReference>
<dbReference type="OrthoDB" id="33550at2157"/>
<evidence type="ECO:0000313" key="1">
    <source>
        <dbReference type="EMBL" id="ABN69452.1"/>
    </source>
</evidence>
<sequence length="452" mass="52692">MRRAIVIGLDCAPPRILYDELRNELNVLGKLVGEGQRYIMRSSHPPITIPAWMVMATGKTPGELGLYGFRHRVLGSYDKMYIADSTRIREEPIWNTLGKHGVNSIVVGVPPSYPPRPIKGYLISDFITPDHTKRYTWPPWLKKEIENRFGPYIFDVVFRIEDRDKVAKGLWEMTEQHFKVLEYLLTNKKWGFAWFVEIGVDRLHHAFWKYWDRNHPKHVSGNKYEQIIPSYYKFLDEKIGSLLEKIPKDTLVFIVSDHGAKAMKGAFVVNQWLEEKGYLKLKKKPEKPGEDLKPNMIDWDHTKVWGWGGYYSRFFINVKGREPNGIVEPSDVPELIEELKDELRKIKGPNGEVWNTKAYAPRELYPVVKGDPPDMMVYFDDLSWRAAGTIGWNTLYLEENDKGPDDAVHDWYGVFTIYDPEETIESGDKGIIDIHRIKDKMIQYIMEDKKIV</sequence>
<dbReference type="AlphaFoldDB" id="A3DLE2"/>
<gene>
    <name evidence="1" type="ordered locus">Smar_0340</name>
</gene>
<protein>
    <submittedName>
        <fullName evidence="1">Type I phosphodiesterase/nucleotide pyrophosphatase</fullName>
    </submittedName>
</protein>
<organism evidence="1 2">
    <name type="scientific">Staphylothermus marinus (strain ATCC 43588 / DSM 3639 / JCM 9404 / F1)</name>
    <dbReference type="NCBI Taxonomy" id="399550"/>
    <lineage>
        <taxon>Archaea</taxon>
        <taxon>Thermoproteota</taxon>
        <taxon>Thermoprotei</taxon>
        <taxon>Desulfurococcales</taxon>
        <taxon>Desulfurococcaceae</taxon>
        <taxon>Staphylothermus</taxon>
    </lineage>
</organism>
<keyword evidence="2" id="KW-1185">Reference proteome</keyword>
<dbReference type="InterPro" id="IPR017850">
    <property type="entry name" value="Alkaline_phosphatase_core_sf"/>
</dbReference>
<evidence type="ECO:0000313" key="2">
    <source>
        <dbReference type="Proteomes" id="UP000000254"/>
    </source>
</evidence>
<dbReference type="eggNOG" id="arCOG01377">
    <property type="taxonomic scope" value="Archaea"/>
</dbReference>
<dbReference type="EMBL" id="CP000575">
    <property type="protein sequence ID" value="ABN69452.1"/>
    <property type="molecule type" value="Genomic_DNA"/>
</dbReference>
<reference evidence="2" key="1">
    <citation type="journal article" date="2009" name="BMC Genomics">
        <title>The complete genome sequence of Staphylothermus marinus reveals differences in sulfur metabolism among heterotrophic Crenarchaeota.</title>
        <authorList>
            <person name="Anderson I.J."/>
            <person name="Dharmarajan L."/>
            <person name="Rodriguez J."/>
            <person name="Hooper S."/>
            <person name="Porat I."/>
            <person name="Ulrich L.E."/>
            <person name="Elkins J.G."/>
            <person name="Mavromatis K."/>
            <person name="Sun H."/>
            <person name="Land M."/>
            <person name="Lapidus A."/>
            <person name="Lucas S."/>
            <person name="Barry K."/>
            <person name="Huber H."/>
            <person name="Zhulin I.B."/>
            <person name="Whitman W.B."/>
            <person name="Mukhopadhyay B."/>
            <person name="Woese C."/>
            <person name="Bristow J."/>
            <person name="Kyrpides N."/>
        </authorList>
    </citation>
    <scope>NUCLEOTIDE SEQUENCE [LARGE SCALE GENOMIC DNA]</scope>
    <source>
        <strain evidence="2">ATCC 43588 / DSM 3639 / JCM 9404 / F1</strain>
    </source>
</reference>
<dbReference type="Gene3D" id="3.40.720.10">
    <property type="entry name" value="Alkaline Phosphatase, subunit A"/>
    <property type="match status" value="1"/>
</dbReference>
<dbReference type="InterPro" id="IPR002591">
    <property type="entry name" value="Phosphodiest/P_Trfase"/>
</dbReference>
<dbReference type="GeneID" id="4907159"/>
<dbReference type="STRING" id="399550.Smar_0340"/>
<dbReference type="Pfam" id="PF01663">
    <property type="entry name" value="Phosphodiest"/>
    <property type="match status" value="1"/>
</dbReference>
<dbReference type="GO" id="GO:0016787">
    <property type="term" value="F:hydrolase activity"/>
    <property type="evidence" value="ECO:0007669"/>
    <property type="project" value="UniProtKB-ARBA"/>
</dbReference>
<dbReference type="Proteomes" id="UP000000254">
    <property type="component" value="Chromosome"/>
</dbReference>
<dbReference type="PANTHER" id="PTHR10151">
    <property type="entry name" value="ECTONUCLEOTIDE PYROPHOSPHATASE/PHOSPHODIESTERASE"/>
    <property type="match status" value="1"/>
</dbReference>
<name>A3DLE2_STAMF</name>
<reference evidence="1 2" key="2">
    <citation type="journal article" date="2009" name="Stand. Genomic Sci.">
        <title>Complete genome sequence of Staphylothermus marinus Stetter and Fiala 1986 type strain F1.</title>
        <authorList>
            <person name="Anderson I.J."/>
            <person name="Sun H."/>
            <person name="Lapidus A."/>
            <person name="Copeland A."/>
            <person name="Glavina Del Rio T."/>
            <person name="Tice H."/>
            <person name="Dalin E."/>
            <person name="Lucas S."/>
            <person name="Barry K."/>
            <person name="Land M."/>
            <person name="Richardson P."/>
            <person name="Huber H."/>
            <person name="Kyrpides N.C."/>
        </authorList>
    </citation>
    <scope>NUCLEOTIDE SEQUENCE [LARGE SCALE GENOMIC DNA]</scope>
    <source>
        <strain evidence="2">ATCC 43588 / DSM 3639 / JCM 9404 / F1</strain>
    </source>
</reference>
<dbReference type="HOGENOM" id="CLU_024306_0_0_2"/>